<reference evidence="15" key="2">
    <citation type="submission" date="2014-03" db="EMBL/GenBank/DDBJ databases">
        <title>Candidatus Competibacter-lineage genomes retrieved from metagenomes reveal functional metabolic diversity.</title>
        <authorList>
            <person name="McIlroy S.J."/>
            <person name="Albertsen M."/>
            <person name="Andresen E.K."/>
            <person name="Saunders A.M."/>
            <person name="Kristiansen R."/>
            <person name="Stokholm-Bjerregaard M."/>
            <person name="Nielsen K.L."/>
            <person name="Nielsen P.H."/>
        </authorList>
    </citation>
    <scope>NUCLEOTIDE SEQUENCE</scope>
    <source>
        <strain evidence="15">Run_A_D11</strain>
    </source>
</reference>
<evidence type="ECO:0000256" key="3">
    <source>
        <dbReference type="ARBA" id="ARBA00012438"/>
    </source>
</evidence>
<gene>
    <name evidence="15" type="ORF">BN873_190070</name>
</gene>
<dbReference type="InterPro" id="IPR003594">
    <property type="entry name" value="HATPase_dom"/>
</dbReference>
<dbReference type="EC" id="2.7.13.3" evidence="3"/>
<feature type="domain" description="HAMP" evidence="14">
    <location>
        <begin position="345"/>
        <end position="397"/>
    </location>
</feature>
<evidence type="ECO:0000259" key="13">
    <source>
        <dbReference type="PROSITE" id="PS50110"/>
    </source>
</evidence>
<feature type="transmembrane region" description="Helical" evidence="11">
    <location>
        <begin position="21"/>
        <end position="40"/>
    </location>
</feature>
<keyword evidence="11" id="KW-1133">Transmembrane helix</keyword>
<dbReference type="InterPro" id="IPR035965">
    <property type="entry name" value="PAS-like_dom_sf"/>
</dbReference>
<evidence type="ECO:0000313" key="16">
    <source>
        <dbReference type="Proteomes" id="UP000035760"/>
    </source>
</evidence>
<keyword evidence="4 10" id="KW-0597">Phosphoprotein</keyword>
<dbReference type="Gene3D" id="3.30.450.20">
    <property type="entry name" value="PAS domain"/>
    <property type="match status" value="2"/>
</dbReference>
<dbReference type="InterPro" id="IPR011006">
    <property type="entry name" value="CheY-like_superfamily"/>
</dbReference>
<evidence type="ECO:0000256" key="8">
    <source>
        <dbReference type="ARBA" id="ARBA00022840"/>
    </source>
</evidence>
<dbReference type="PRINTS" id="PR00344">
    <property type="entry name" value="BCTRLSENSOR"/>
</dbReference>
<keyword evidence="6" id="KW-0547">Nucleotide-binding</keyword>
<dbReference type="SMART" id="SM00387">
    <property type="entry name" value="HATPase_c"/>
    <property type="match status" value="1"/>
</dbReference>
<dbReference type="InterPro" id="IPR036097">
    <property type="entry name" value="HisK_dim/P_sf"/>
</dbReference>
<dbReference type="Pfam" id="PF00512">
    <property type="entry name" value="HisKA"/>
    <property type="match status" value="1"/>
</dbReference>
<keyword evidence="9" id="KW-0902">Two-component regulatory system</keyword>
<dbReference type="OrthoDB" id="1931120at2"/>
<dbReference type="Proteomes" id="UP000035760">
    <property type="component" value="Unassembled WGS sequence"/>
</dbReference>
<dbReference type="PROSITE" id="PS50109">
    <property type="entry name" value="HIS_KIN"/>
    <property type="match status" value="1"/>
</dbReference>
<dbReference type="CDD" id="cd06225">
    <property type="entry name" value="HAMP"/>
    <property type="match status" value="1"/>
</dbReference>
<keyword evidence="7 15" id="KW-0418">Kinase</keyword>
<comment type="caution">
    <text evidence="15">The sequence shown here is derived from an EMBL/GenBank/DDBJ whole genome shotgun (WGS) entry which is preliminary data.</text>
</comment>
<dbReference type="SUPFAM" id="SSF47384">
    <property type="entry name" value="Homodimeric domain of signal transducing histidine kinase"/>
    <property type="match status" value="1"/>
</dbReference>
<keyword evidence="11" id="KW-0472">Membrane</keyword>
<dbReference type="InterPro" id="IPR005467">
    <property type="entry name" value="His_kinase_dom"/>
</dbReference>
<evidence type="ECO:0000256" key="7">
    <source>
        <dbReference type="ARBA" id="ARBA00022777"/>
    </source>
</evidence>
<dbReference type="PROSITE" id="PS50110">
    <property type="entry name" value="RESPONSE_REGULATORY"/>
    <property type="match status" value="1"/>
</dbReference>
<dbReference type="PANTHER" id="PTHR43065:SF46">
    <property type="entry name" value="C4-DICARBOXYLATE TRANSPORT SENSOR PROTEIN DCTB"/>
    <property type="match status" value="1"/>
</dbReference>
<reference evidence="15" key="1">
    <citation type="submission" date="2013-07" db="EMBL/GenBank/DDBJ databases">
        <authorList>
            <person name="McIlroy S."/>
        </authorList>
    </citation>
    <scope>NUCLEOTIDE SEQUENCE [LARGE SCALE GENOMIC DNA]</scope>
    <source>
        <strain evidence="15">Run_A_D11</strain>
    </source>
</reference>
<dbReference type="EMBL" id="CBTJ020000024">
    <property type="protein sequence ID" value="CDI01676.1"/>
    <property type="molecule type" value="Genomic_DNA"/>
</dbReference>
<dbReference type="SUPFAM" id="SSF52172">
    <property type="entry name" value="CheY-like"/>
    <property type="match status" value="1"/>
</dbReference>
<dbReference type="InterPro" id="IPR013656">
    <property type="entry name" value="PAS_4"/>
</dbReference>
<dbReference type="CDD" id="cd00082">
    <property type="entry name" value="HisKA"/>
    <property type="match status" value="1"/>
</dbReference>
<evidence type="ECO:0000256" key="2">
    <source>
        <dbReference type="ARBA" id="ARBA00004370"/>
    </source>
</evidence>
<accession>W6M2F1</accession>
<dbReference type="SUPFAM" id="SSF55785">
    <property type="entry name" value="PYP-like sensor domain (PAS domain)"/>
    <property type="match status" value="2"/>
</dbReference>
<keyword evidence="11" id="KW-0812">Transmembrane</keyword>
<evidence type="ECO:0000313" key="15">
    <source>
        <dbReference type="EMBL" id="CDI01676.1"/>
    </source>
</evidence>
<dbReference type="SMART" id="SM00304">
    <property type="entry name" value="HAMP"/>
    <property type="match status" value="1"/>
</dbReference>
<evidence type="ECO:0000256" key="1">
    <source>
        <dbReference type="ARBA" id="ARBA00000085"/>
    </source>
</evidence>
<dbReference type="InterPro" id="IPR003661">
    <property type="entry name" value="HisK_dim/P_dom"/>
</dbReference>
<evidence type="ECO:0000259" key="14">
    <source>
        <dbReference type="PROSITE" id="PS50885"/>
    </source>
</evidence>
<dbReference type="SUPFAM" id="SSF55874">
    <property type="entry name" value="ATPase domain of HSP90 chaperone/DNA topoisomerase II/histidine kinase"/>
    <property type="match status" value="1"/>
</dbReference>
<dbReference type="SMART" id="SM00388">
    <property type="entry name" value="HisKA"/>
    <property type="match status" value="1"/>
</dbReference>
<evidence type="ECO:0000259" key="12">
    <source>
        <dbReference type="PROSITE" id="PS50109"/>
    </source>
</evidence>
<feature type="domain" description="Response regulatory" evidence="13">
    <location>
        <begin position="857"/>
        <end position="973"/>
    </location>
</feature>
<dbReference type="PROSITE" id="PS50885">
    <property type="entry name" value="HAMP"/>
    <property type="match status" value="1"/>
</dbReference>
<dbReference type="Pfam" id="PF00672">
    <property type="entry name" value="HAMP"/>
    <property type="match status" value="1"/>
</dbReference>
<dbReference type="Gene3D" id="3.30.565.10">
    <property type="entry name" value="Histidine kinase-like ATPase, C-terminal domain"/>
    <property type="match status" value="1"/>
</dbReference>
<name>W6M2F1_9GAMM</name>
<feature type="transmembrane region" description="Helical" evidence="11">
    <location>
        <begin position="320"/>
        <end position="339"/>
    </location>
</feature>
<dbReference type="Pfam" id="PF02518">
    <property type="entry name" value="HATPase_c"/>
    <property type="match status" value="1"/>
</dbReference>
<feature type="modified residue" description="4-aspartylphosphate" evidence="10">
    <location>
        <position position="907"/>
    </location>
</feature>
<organism evidence="15 16">
    <name type="scientific">Candidatus Competibacter denitrificans Run_A_D11</name>
    <dbReference type="NCBI Taxonomy" id="1400863"/>
    <lineage>
        <taxon>Bacteria</taxon>
        <taxon>Pseudomonadati</taxon>
        <taxon>Pseudomonadota</taxon>
        <taxon>Gammaproteobacteria</taxon>
        <taxon>Candidatus Competibacteraceae</taxon>
        <taxon>Candidatus Competibacter</taxon>
    </lineage>
</organism>
<keyword evidence="16" id="KW-1185">Reference proteome</keyword>
<dbReference type="InterPro" id="IPR036890">
    <property type="entry name" value="HATPase_C_sf"/>
</dbReference>
<evidence type="ECO:0000256" key="6">
    <source>
        <dbReference type="ARBA" id="ARBA00022741"/>
    </source>
</evidence>
<dbReference type="SMART" id="SM00448">
    <property type="entry name" value="REC"/>
    <property type="match status" value="1"/>
</dbReference>
<dbReference type="Gene3D" id="1.10.287.130">
    <property type="match status" value="1"/>
</dbReference>
<proteinExistence type="predicted"/>
<dbReference type="Gene3D" id="6.10.340.10">
    <property type="match status" value="1"/>
</dbReference>
<dbReference type="InterPro" id="IPR001789">
    <property type="entry name" value="Sig_transdc_resp-reg_receiver"/>
</dbReference>
<evidence type="ECO:0000256" key="5">
    <source>
        <dbReference type="ARBA" id="ARBA00022679"/>
    </source>
</evidence>
<dbReference type="PANTHER" id="PTHR43065">
    <property type="entry name" value="SENSOR HISTIDINE KINASE"/>
    <property type="match status" value="1"/>
</dbReference>
<evidence type="ECO:0000256" key="11">
    <source>
        <dbReference type="SAM" id="Phobius"/>
    </source>
</evidence>
<sequence>MGSDRRTEQSSSLIQQLLFSHLLVASVGLLMLGMALLATYDLRSTVIHLAQESAPLSQASFQLLTGVRRSLTNLQGWVRSDDQRFLESWQSAWRDQIQPALQVLENFPTVTVDGKHHQPAKELKPLLTALRESQARVQDTVRTPGNEPARLLYLRTVEPITATLYSLLNTLIEDEKTQEGGTERKALLARIGETRHRLATAHLLVRETLDTDGLRYIPLLQETLQALRSQADVLLIDPLLAPNQQQLVSSIAQELKDFTGTTAQLTQLRQSADWNIALRAMSEDVVPLADQVIALAEAIAKQAKQQLEAEISTAQSASALTVWVLGLMILAMLVFAYLLSKKRATALAAPITTLVAATRQMATGSLHVDLPPSGNDELDELTRAFNKLRSSMHRTQEKLREANGLLEQRVAERTADLERVNQVLTHEIHNRNQTEIALRESEARLRAMTRAIPDLVFVVDEDGRYREVLAPGQARPISGIPSARDSESDKNIYSESNNYLELSEAQQKTTAIGLTPIRDRLLHEVHSQEMADFFLAIIRNALATRHIQVAEYELRTASGLRWFESRTAPLDVKFNAKAAAIVVSHDITKRKQAETQLRQAQKMQAIGQLTGGIAHDFNNLLAVIMGNLELLHEQLTDEPRLHELAQQALKAVDRGTYLTRRLLAFSRRQPLLAQTTDLNKLVRGMLDLMRRTLGATIQIDTLLADNLAHTLIDPDQLESALLNLVINARDAMPQGGKLTLETANILIEKDYADSQADLESGTYVMLAVKDTGVGMPPKVLERAFEPFFTTKETGKGSGFGLSIVYGLIKQSGGHITIHSQINQGTLVRLYLPPIQELAQAVPDPHVAHGATKGHGEIILVVEDDAAVRLFAVNALRGLGYEPIAAADAASALEILETTLNVALLFTDIVMPGPMDGVKLAMEAQRRYPTLPVLYTSGYTEHALIGDGHQVASADVLAKPYRKADLGRKLRLLLGPREGD</sequence>
<dbReference type="GO" id="GO:0005524">
    <property type="term" value="F:ATP binding"/>
    <property type="evidence" value="ECO:0007669"/>
    <property type="project" value="UniProtKB-KW"/>
</dbReference>
<comment type="subcellular location">
    <subcellularLocation>
        <location evidence="2">Membrane</location>
    </subcellularLocation>
</comment>
<keyword evidence="8" id="KW-0067">ATP-binding</keyword>
<evidence type="ECO:0000256" key="10">
    <source>
        <dbReference type="PROSITE-ProRule" id="PRU00169"/>
    </source>
</evidence>
<dbReference type="STRING" id="1400863.BN873_190070"/>
<dbReference type="Pfam" id="PF08448">
    <property type="entry name" value="PAS_4"/>
    <property type="match status" value="1"/>
</dbReference>
<dbReference type="GO" id="GO:0000155">
    <property type="term" value="F:phosphorelay sensor kinase activity"/>
    <property type="evidence" value="ECO:0007669"/>
    <property type="project" value="InterPro"/>
</dbReference>
<evidence type="ECO:0000256" key="4">
    <source>
        <dbReference type="ARBA" id="ARBA00022553"/>
    </source>
</evidence>
<dbReference type="AlphaFoldDB" id="W6M2F1"/>
<evidence type="ECO:0000256" key="9">
    <source>
        <dbReference type="ARBA" id="ARBA00023012"/>
    </source>
</evidence>
<feature type="domain" description="Histidine kinase" evidence="12">
    <location>
        <begin position="612"/>
        <end position="835"/>
    </location>
</feature>
<dbReference type="RefSeq" id="WP_053085235.1">
    <property type="nucleotide sequence ID" value="NZ_CBTJ020000024.1"/>
</dbReference>
<dbReference type="Pfam" id="PF00072">
    <property type="entry name" value="Response_reg"/>
    <property type="match status" value="1"/>
</dbReference>
<dbReference type="InterPro" id="IPR003660">
    <property type="entry name" value="HAMP_dom"/>
</dbReference>
<dbReference type="GO" id="GO:0016020">
    <property type="term" value="C:membrane"/>
    <property type="evidence" value="ECO:0007669"/>
    <property type="project" value="UniProtKB-SubCell"/>
</dbReference>
<dbReference type="InterPro" id="IPR004358">
    <property type="entry name" value="Sig_transdc_His_kin-like_C"/>
</dbReference>
<dbReference type="SUPFAM" id="SSF158472">
    <property type="entry name" value="HAMP domain-like"/>
    <property type="match status" value="1"/>
</dbReference>
<protein>
    <recommendedName>
        <fullName evidence="3">histidine kinase</fullName>
        <ecNumber evidence="3">2.7.13.3</ecNumber>
    </recommendedName>
</protein>
<dbReference type="Gene3D" id="3.40.50.2300">
    <property type="match status" value="1"/>
</dbReference>
<comment type="catalytic activity">
    <reaction evidence="1">
        <text>ATP + protein L-histidine = ADP + protein N-phospho-L-histidine.</text>
        <dbReference type="EC" id="2.7.13.3"/>
    </reaction>
</comment>
<keyword evidence="5 15" id="KW-0808">Transferase</keyword>